<organism evidence="1 2">
    <name type="scientific">Acidianus brierleyi</name>
    <dbReference type="NCBI Taxonomy" id="41673"/>
    <lineage>
        <taxon>Archaea</taxon>
        <taxon>Thermoproteota</taxon>
        <taxon>Thermoprotei</taxon>
        <taxon>Sulfolobales</taxon>
        <taxon>Sulfolobaceae</taxon>
        <taxon>Acidianus</taxon>
    </lineage>
</organism>
<dbReference type="KEGG" id="abri:DFR85_04710"/>
<dbReference type="AlphaFoldDB" id="A0A2U9IDC2"/>
<dbReference type="OrthoDB" id="28233at2157"/>
<protein>
    <submittedName>
        <fullName evidence="1">VapB-type antitoxin</fullName>
    </submittedName>
</protein>
<accession>A0A2U9IDC2</accession>
<reference evidence="1 2" key="1">
    <citation type="submission" date="2018-05" db="EMBL/GenBank/DDBJ databases">
        <title>Complete Genome Sequences of Extremely Thermoacidophilic, Metal-Mobilizing Type-Strain Members of the Archaeal Family Sulfolobaceae: Acidianus brierleyi DSM-1651T, Acidianus sulfidivorans DSM-18786T, Metallosphaera hakonensis DSM-7519T, and Metallosphaera prunae DSM-10039T.</title>
        <authorList>
            <person name="Counts J.A."/>
            <person name="Kelly R.M."/>
        </authorList>
    </citation>
    <scope>NUCLEOTIDE SEQUENCE [LARGE SCALE GENOMIC DNA]</scope>
    <source>
        <strain evidence="1 2">DSM 1651</strain>
    </source>
</reference>
<evidence type="ECO:0000313" key="1">
    <source>
        <dbReference type="EMBL" id="AWR94015.1"/>
    </source>
</evidence>
<dbReference type="RefSeq" id="WP_110269899.1">
    <property type="nucleotide sequence ID" value="NZ_CP029289.2"/>
</dbReference>
<evidence type="ECO:0000313" key="2">
    <source>
        <dbReference type="Proteomes" id="UP000248044"/>
    </source>
</evidence>
<dbReference type="EMBL" id="CP029289">
    <property type="protein sequence ID" value="AWR94015.1"/>
    <property type="molecule type" value="Genomic_DNA"/>
</dbReference>
<keyword evidence="2" id="KW-1185">Reference proteome</keyword>
<proteinExistence type="predicted"/>
<dbReference type="GeneID" id="36831432"/>
<sequence>MGYVVKVDNKGRIKLPKGLDEASSVIIIDAGTFFVGIPVPKDPLAKTSGIIKTDLSVRELKELAEKEAEKDALERYQRRQHADRK</sequence>
<dbReference type="Proteomes" id="UP000248044">
    <property type="component" value="Chromosome"/>
</dbReference>
<name>A0A2U9IDC2_9CREN</name>
<gene>
    <name evidence="1" type="ORF">DFR85_04710</name>
</gene>